<organism evidence="2 3">
    <name type="scientific">Paractinoplanes tereljensis</name>
    <dbReference type="NCBI Taxonomy" id="571912"/>
    <lineage>
        <taxon>Bacteria</taxon>
        <taxon>Bacillati</taxon>
        <taxon>Actinomycetota</taxon>
        <taxon>Actinomycetes</taxon>
        <taxon>Micromonosporales</taxon>
        <taxon>Micromonosporaceae</taxon>
        <taxon>Paractinoplanes</taxon>
    </lineage>
</organism>
<proteinExistence type="predicted"/>
<feature type="compositionally biased region" description="Polar residues" evidence="1">
    <location>
        <begin position="62"/>
        <end position="71"/>
    </location>
</feature>
<evidence type="ECO:0000256" key="1">
    <source>
        <dbReference type="SAM" id="MobiDB-lite"/>
    </source>
</evidence>
<evidence type="ECO:0000313" key="2">
    <source>
        <dbReference type="EMBL" id="GIF22630.1"/>
    </source>
</evidence>
<gene>
    <name evidence="2" type="ORF">Ate02nite_53600</name>
</gene>
<sequence>MATVQLRNPTEGCAYFDRKKAAGKTSMEAMRALKRRLSDIVYRQMLNDATTATAPGSGGHQGTSTNSSVTGSHPHIGSSEKSLPEPADSKTITTILVIHGAGPRGETAWRQSCRTAGEVSKLVGDPLE</sequence>
<dbReference type="AlphaFoldDB" id="A0A919NPH1"/>
<feature type="region of interest" description="Disordered" evidence="1">
    <location>
        <begin position="50"/>
        <end position="128"/>
    </location>
</feature>
<comment type="caution">
    <text evidence="2">The sequence shown here is derived from an EMBL/GenBank/DDBJ whole genome shotgun (WGS) entry which is preliminary data.</text>
</comment>
<dbReference type="EMBL" id="BOMY01000034">
    <property type="protein sequence ID" value="GIF22630.1"/>
    <property type="molecule type" value="Genomic_DNA"/>
</dbReference>
<dbReference type="RefSeq" id="WP_203810244.1">
    <property type="nucleotide sequence ID" value="NZ_BOMY01000034.1"/>
</dbReference>
<evidence type="ECO:0000313" key="3">
    <source>
        <dbReference type="Proteomes" id="UP000623608"/>
    </source>
</evidence>
<accession>A0A919NPH1</accession>
<reference evidence="2" key="1">
    <citation type="submission" date="2021-01" db="EMBL/GenBank/DDBJ databases">
        <title>Whole genome shotgun sequence of Actinoplanes tereljensis NBRC 105297.</title>
        <authorList>
            <person name="Komaki H."/>
            <person name="Tamura T."/>
        </authorList>
    </citation>
    <scope>NUCLEOTIDE SEQUENCE</scope>
    <source>
        <strain evidence="2">NBRC 105297</strain>
    </source>
</reference>
<dbReference type="Proteomes" id="UP000623608">
    <property type="component" value="Unassembled WGS sequence"/>
</dbReference>
<name>A0A919NPH1_9ACTN</name>
<keyword evidence="3" id="KW-1185">Reference proteome</keyword>
<protein>
    <submittedName>
        <fullName evidence="2">Uncharacterized protein</fullName>
    </submittedName>
</protein>